<organism evidence="1 2">
    <name type="scientific">Hydrococcus rivularis NIES-593</name>
    <dbReference type="NCBI Taxonomy" id="1921803"/>
    <lineage>
        <taxon>Bacteria</taxon>
        <taxon>Bacillati</taxon>
        <taxon>Cyanobacteriota</taxon>
        <taxon>Cyanophyceae</taxon>
        <taxon>Pleurocapsales</taxon>
        <taxon>Hydrococcaceae</taxon>
        <taxon>Hydrococcus</taxon>
    </lineage>
</organism>
<dbReference type="Gene3D" id="3.30.360.10">
    <property type="entry name" value="Dihydrodipicolinate Reductase, domain 2"/>
    <property type="match status" value="1"/>
</dbReference>
<dbReference type="AlphaFoldDB" id="A0A1U7HJ43"/>
<dbReference type="InterPro" id="IPR014953">
    <property type="entry name" value="DUF1824"/>
</dbReference>
<name>A0A1U7HJ43_9CYAN</name>
<dbReference type="SUPFAM" id="SSF160532">
    <property type="entry name" value="Ava3019-like"/>
    <property type="match status" value="1"/>
</dbReference>
<protein>
    <recommendedName>
        <fullName evidence="3">DUF1824 domain-containing protein</fullName>
    </recommendedName>
</protein>
<evidence type="ECO:0008006" key="3">
    <source>
        <dbReference type="Google" id="ProtNLM"/>
    </source>
</evidence>
<dbReference type="RefSeq" id="WP_073599462.1">
    <property type="nucleotide sequence ID" value="NZ_MRCB01000009.1"/>
</dbReference>
<keyword evidence="2" id="KW-1185">Reference proteome</keyword>
<gene>
    <name evidence="1" type="ORF">NIES593_10100</name>
</gene>
<reference evidence="1 2" key="1">
    <citation type="submission" date="2016-11" db="EMBL/GenBank/DDBJ databases">
        <title>Draft Genome Sequences of Nine Cyanobacterial Strains from Diverse Habitats.</title>
        <authorList>
            <person name="Zhu T."/>
            <person name="Hou S."/>
            <person name="Lu X."/>
            <person name="Hess W.R."/>
        </authorList>
    </citation>
    <scope>NUCLEOTIDE SEQUENCE [LARGE SCALE GENOMIC DNA]</scope>
    <source>
        <strain evidence="1 2">NIES-593</strain>
    </source>
</reference>
<comment type="caution">
    <text evidence="1">The sequence shown here is derived from an EMBL/GenBank/DDBJ whole genome shotgun (WGS) entry which is preliminary data.</text>
</comment>
<evidence type="ECO:0000313" key="2">
    <source>
        <dbReference type="Proteomes" id="UP000186868"/>
    </source>
</evidence>
<evidence type="ECO:0000313" key="1">
    <source>
        <dbReference type="EMBL" id="OKH23565.1"/>
    </source>
</evidence>
<dbReference type="Pfam" id="PF08854">
    <property type="entry name" value="DUF1824"/>
    <property type="match status" value="1"/>
</dbReference>
<dbReference type="EMBL" id="MRCB01000009">
    <property type="protein sequence ID" value="OKH23565.1"/>
    <property type="molecule type" value="Genomic_DNA"/>
</dbReference>
<dbReference type="STRING" id="1921803.NIES593_10100"/>
<dbReference type="Proteomes" id="UP000186868">
    <property type="component" value="Unassembled WGS sequence"/>
</dbReference>
<sequence>MSAQQQSTNLTVEEALKILKEYSCVQLKTVESQADREQLRQALLLVTSLSEYENLGICADNAKEGFAALSSYLQALGYDTNFEPTSIAETQGAIYLKFNTQKMSYYLDSYTGSYRGVLVSCQSENDTLVGTYGHFPLDLFSNY</sequence>
<accession>A0A1U7HJ43</accession>
<proteinExistence type="predicted"/>
<dbReference type="OrthoDB" id="424950at2"/>